<dbReference type="SMART" id="SM00060">
    <property type="entry name" value="FN3"/>
    <property type="match status" value="1"/>
</dbReference>
<dbReference type="EMBL" id="ASGP02000001">
    <property type="protein sequence ID" value="KAH9528112.1"/>
    <property type="molecule type" value="Genomic_DNA"/>
</dbReference>
<dbReference type="CDD" id="cd00063">
    <property type="entry name" value="FN3"/>
    <property type="match status" value="1"/>
</dbReference>
<comment type="caution">
    <text evidence="2">The sequence shown here is derived from an EMBL/GenBank/DDBJ whole genome shotgun (WGS) entry which is preliminary data.</text>
</comment>
<evidence type="ECO:0000313" key="3">
    <source>
        <dbReference type="Proteomes" id="UP000790347"/>
    </source>
</evidence>
<protein>
    <recommendedName>
        <fullName evidence="1">Fibronectin type-III domain-containing protein</fullName>
    </recommendedName>
</protein>
<feature type="domain" description="Fibronectin type-III" evidence="1">
    <location>
        <begin position="5"/>
        <end position="136"/>
    </location>
</feature>
<keyword evidence="3" id="KW-1185">Reference proteome</keyword>
<proteinExistence type="predicted"/>
<evidence type="ECO:0000313" key="2">
    <source>
        <dbReference type="EMBL" id="KAH9528112.1"/>
    </source>
</evidence>
<organism evidence="2 3">
    <name type="scientific">Dermatophagoides farinae</name>
    <name type="common">American house dust mite</name>
    <dbReference type="NCBI Taxonomy" id="6954"/>
    <lineage>
        <taxon>Eukaryota</taxon>
        <taxon>Metazoa</taxon>
        <taxon>Ecdysozoa</taxon>
        <taxon>Arthropoda</taxon>
        <taxon>Chelicerata</taxon>
        <taxon>Arachnida</taxon>
        <taxon>Acari</taxon>
        <taxon>Acariformes</taxon>
        <taxon>Sarcoptiformes</taxon>
        <taxon>Astigmata</taxon>
        <taxon>Psoroptidia</taxon>
        <taxon>Analgoidea</taxon>
        <taxon>Pyroglyphidae</taxon>
        <taxon>Dermatophagoidinae</taxon>
        <taxon>Dermatophagoides</taxon>
    </lineage>
</organism>
<gene>
    <name evidence="2" type="ORF">DERF_002083</name>
</gene>
<dbReference type="SUPFAM" id="SSF49265">
    <property type="entry name" value="Fibronectin type III"/>
    <property type="match status" value="1"/>
</dbReference>
<dbReference type="InterPro" id="IPR003961">
    <property type="entry name" value="FN3_dom"/>
</dbReference>
<dbReference type="PANTHER" id="PTHR23278:SF19">
    <property type="entry name" value="OBSCURIN"/>
    <property type="match status" value="1"/>
</dbReference>
<evidence type="ECO:0000259" key="1">
    <source>
        <dbReference type="SMART" id="SM00060"/>
    </source>
</evidence>
<sequence>MIGRPDAVRGCAITNHSMSTLLVECIPGDDGGLRQHFNLEVYIGSTTNLGSSSNIGNGATIINANNKVVDQTLAAQSASIATTTTTTSINSNSLLQHPQRLHSNHSSSQPNFIVSSLTPGTPYTLVLYATNAKGRSHSVSLSAVTLSSPEKHTARGT</sequence>
<dbReference type="AlphaFoldDB" id="A0A922I9W9"/>
<reference evidence="2" key="2">
    <citation type="journal article" date="2022" name="Res Sq">
        <title>Comparative Genomics Reveals Insights into the Divergent Evolution of Astigmatic Mites and Household Pest Adaptations.</title>
        <authorList>
            <person name="Xiong Q."/>
            <person name="Wan A.T.-Y."/>
            <person name="Liu X.-Y."/>
            <person name="Fung C.S.-H."/>
            <person name="Xiao X."/>
            <person name="Malainual N."/>
            <person name="Hou J."/>
            <person name="Wang L."/>
            <person name="Wang M."/>
            <person name="Yang K."/>
            <person name="Cui Y."/>
            <person name="Leung E."/>
            <person name="Nong W."/>
            <person name="Shin S.-K."/>
            <person name="Au S."/>
            <person name="Jeong K.Y."/>
            <person name="Chew F.T."/>
            <person name="Hui J."/>
            <person name="Leung T.F."/>
            <person name="Tungtrongchitr A."/>
            <person name="Zhong N."/>
            <person name="Liu Z."/>
            <person name="Tsui S."/>
        </authorList>
    </citation>
    <scope>NUCLEOTIDE SEQUENCE</scope>
    <source>
        <strain evidence="2">Derf</strain>
        <tissue evidence="2">Whole organism</tissue>
    </source>
</reference>
<dbReference type="PANTHER" id="PTHR23278">
    <property type="entry name" value="SIDESTEP PROTEIN"/>
    <property type="match status" value="1"/>
</dbReference>
<dbReference type="Gene3D" id="2.60.40.10">
    <property type="entry name" value="Immunoglobulins"/>
    <property type="match status" value="1"/>
</dbReference>
<name>A0A922I9W9_DERFA</name>
<reference evidence="2" key="1">
    <citation type="submission" date="2013-05" db="EMBL/GenBank/DDBJ databases">
        <authorList>
            <person name="Yim A.K.Y."/>
            <person name="Chan T.F."/>
            <person name="Ji K.M."/>
            <person name="Liu X.Y."/>
            <person name="Zhou J.W."/>
            <person name="Li R.Q."/>
            <person name="Yang K.Y."/>
            <person name="Li J."/>
            <person name="Li M."/>
            <person name="Law P.T.W."/>
            <person name="Wu Y.L."/>
            <person name="Cai Z.L."/>
            <person name="Qin H."/>
            <person name="Bao Y."/>
            <person name="Leung R.K.K."/>
            <person name="Ng P.K.S."/>
            <person name="Zou J."/>
            <person name="Zhong X.J."/>
            <person name="Ran P.X."/>
            <person name="Zhong N.S."/>
            <person name="Liu Z.G."/>
            <person name="Tsui S.K.W."/>
        </authorList>
    </citation>
    <scope>NUCLEOTIDE SEQUENCE</scope>
    <source>
        <strain evidence="2">Derf</strain>
        <tissue evidence="2">Whole organism</tissue>
    </source>
</reference>
<dbReference type="Proteomes" id="UP000790347">
    <property type="component" value="Unassembled WGS sequence"/>
</dbReference>
<accession>A0A922I9W9</accession>
<dbReference type="InterPro" id="IPR013783">
    <property type="entry name" value="Ig-like_fold"/>
</dbReference>
<dbReference type="InterPro" id="IPR036116">
    <property type="entry name" value="FN3_sf"/>
</dbReference>